<dbReference type="Proteomes" id="UP000095349">
    <property type="component" value="Chromosome"/>
</dbReference>
<proteinExistence type="predicted"/>
<protein>
    <recommendedName>
        <fullName evidence="4">Holin-X, holin superfamily III</fullName>
    </recommendedName>
</protein>
<evidence type="ECO:0000256" key="1">
    <source>
        <dbReference type="SAM" id="Phobius"/>
    </source>
</evidence>
<name>A0A1D8FVN4_9ACTN</name>
<accession>A0A1D8FVN4</accession>
<dbReference type="OrthoDB" id="9974154at2"/>
<dbReference type="PATRIC" id="fig|285473.5.peg.56"/>
<evidence type="ECO:0000313" key="3">
    <source>
        <dbReference type="Proteomes" id="UP000095349"/>
    </source>
</evidence>
<dbReference type="GeneID" id="33063073"/>
<keyword evidence="1" id="KW-1133">Transmembrane helix</keyword>
<dbReference type="EMBL" id="CP017316">
    <property type="protein sequence ID" value="AOT57261.1"/>
    <property type="molecule type" value="Genomic_DNA"/>
</dbReference>
<reference evidence="2 3" key="1">
    <citation type="submission" date="2016-09" db="EMBL/GenBank/DDBJ databases">
        <title>Streptomyces rubrolavendulae MJM4426 Genome sequencing and assembly.</title>
        <authorList>
            <person name="Kim J.-G."/>
        </authorList>
    </citation>
    <scope>NUCLEOTIDE SEQUENCE [LARGE SCALE GENOMIC DNA]</scope>
    <source>
        <strain evidence="2 3">MJM4426</strain>
    </source>
</reference>
<evidence type="ECO:0008006" key="4">
    <source>
        <dbReference type="Google" id="ProtNLM"/>
    </source>
</evidence>
<keyword evidence="3" id="KW-1185">Reference proteome</keyword>
<organism evidence="2 3">
    <name type="scientific">Streptomyces rubrolavendulae</name>
    <dbReference type="NCBI Taxonomy" id="285473"/>
    <lineage>
        <taxon>Bacteria</taxon>
        <taxon>Bacillati</taxon>
        <taxon>Actinomycetota</taxon>
        <taxon>Actinomycetes</taxon>
        <taxon>Kitasatosporales</taxon>
        <taxon>Streptomycetaceae</taxon>
        <taxon>Streptomyces</taxon>
    </lineage>
</organism>
<sequence>MGAAGDGYAHGMPESAENVVAVVVEEAMGVREELGEAVAEAVDGTRGGVSALAAGGACGLLAVLTAHTALRERLARSWSPELAAGALVLTYAGGATALVRYGRTRLRRAREASREVVEVSRDAVARTADELARG</sequence>
<keyword evidence="1" id="KW-0472">Membrane</keyword>
<evidence type="ECO:0000313" key="2">
    <source>
        <dbReference type="EMBL" id="AOT57261.1"/>
    </source>
</evidence>
<gene>
    <name evidence="2" type="ORF">A4G23_00047</name>
</gene>
<feature type="transmembrane region" description="Helical" evidence="1">
    <location>
        <begin position="49"/>
        <end position="70"/>
    </location>
</feature>
<feature type="transmembrane region" description="Helical" evidence="1">
    <location>
        <begin position="82"/>
        <end position="101"/>
    </location>
</feature>
<dbReference type="AlphaFoldDB" id="A0A1D8FVN4"/>
<dbReference type="KEGG" id="srn:A4G23_00047"/>
<keyword evidence="1" id="KW-0812">Transmembrane</keyword>